<gene>
    <name evidence="2" type="ORF">C2E20_6768</name>
</gene>
<organism evidence="2 3">
    <name type="scientific">Micractinium conductrix</name>
    <dbReference type="NCBI Taxonomy" id="554055"/>
    <lineage>
        <taxon>Eukaryota</taxon>
        <taxon>Viridiplantae</taxon>
        <taxon>Chlorophyta</taxon>
        <taxon>core chlorophytes</taxon>
        <taxon>Trebouxiophyceae</taxon>
        <taxon>Chlorellales</taxon>
        <taxon>Chlorellaceae</taxon>
        <taxon>Chlorella clade</taxon>
        <taxon>Micractinium</taxon>
    </lineage>
</organism>
<comment type="caution">
    <text evidence="2">The sequence shown here is derived from an EMBL/GenBank/DDBJ whole genome shotgun (WGS) entry which is preliminary data.</text>
</comment>
<evidence type="ECO:0000313" key="2">
    <source>
        <dbReference type="EMBL" id="PSC69753.1"/>
    </source>
</evidence>
<evidence type="ECO:0000256" key="1">
    <source>
        <dbReference type="SAM" id="SignalP"/>
    </source>
</evidence>
<proteinExistence type="predicted"/>
<dbReference type="GO" id="GO:0016787">
    <property type="term" value="F:hydrolase activity"/>
    <property type="evidence" value="ECO:0007669"/>
    <property type="project" value="UniProtKB-KW"/>
</dbReference>
<dbReference type="AlphaFoldDB" id="A0A2P6V6N9"/>
<name>A0A2P6V6N9_9CHLO</name>
<sequence length="124" mass="12912">MRPASRATRALLLCALAALGSNGCTAARRLAEEPPARGSCAAQVAGLPGAEDGKWVDAATPAAACTIQRCTHLNHSMCVGESPPQTTLQLVYSDEFDAEGRAFGVGASDPRWTAENMFYLGTAD</sequence>
<feature type="signal peptide" evidence="1">
    <location>
        <begin position="1"/>
        <end position="26"/>
    </location>
</feature>
<dbReference type="Proteomes" id="UP000239649">
    <property type="component" value="Unassembled WGS sequence"/>
</dbReference>
<keyword evidence="2" id="KW-0378">Hydrolase</keyword>
<reference evidence="2 3" key="1">
    <citation type="journal article" date="2018" name="Plant J.">
        <title>Genome sequences of Chlorella sorokiniana UTEX 1602 and Micractinium conductrix SAG 241.80: implications to maltose excretion by a green alga.</title>
        <authorList>
            <person name="Arriola M.B."/>
            <person name="Velmurugan N."/>
            <person name="Zhang Y."/>
            <person name="Plunkett M.H."/>
            <person name="Hondzo H."/>
            <person name="Barney B.M."/>
        </authorList>
    </citation>
    <scope>NUCLEOTIDE SEQUENCE [LARGE SCALE GENOMIC DNA]</scope>
    <source>
        <strain evidence="2 3">SAG 241.80</strain>
    </source>
</reference>
<dbReference type="EMBL" id="LHPF02000024">
    <property type="protein sequence ID" value="PSC69753.1"/>
    <property type="molecule type" value="Genomic_DNA"/>
</dbReference>
<keyword evidence="3" id="KW-1185">Reference proteome</keyword>
<feature type="chain" id="PRO_5015143567" evidence="1">
    <location>
        <begin position="27"/>
        <end position="124"/>
    </location>
</feature>
<keyword evidence="1" id="KW-0732">Signal</keyword>
<dbReference type="OrthoDB" id="412647at2759"/>
<accession>A0A2P6V6N9</accession>
<protein>
    <submittedName>
        <fullName evidence="2">Glycoside hydrolase family 16</fullName>
    </submittedName>
</protein>
<evidence type="ECO:0000313" key="3">
    <source>
        <dbReference type="Proteomes" id="UP000239649"/>
    </source>
</evidence>